<dbReference type="CDD" id="cd05254">
    <property type="entry name" value="dTDP_HR_like_SDR_e"/>
    <property type="match status" value="1"/>
</dbReference>
<dbReference type="EC" id="1.1.1.133" evidence="3 6"/>
<dbReference type="Gene3D" id="3.90.25.10">
    <property type="entry name" value="UDP-galactose 4-epimerase, domain 1"/>
    <property type="match status" value="1"/>
</dbReference>
<organism evidence="8 9">
    <name type="scientific">Psychromonas arctica</name>
    <dbReference type="NCBI Taxonomy" id="168275"/>
    <lineage>
        <taxon>Bacteria</taxon>
        <taxon>Pseudomonadati</taxon>
        <taxon>Pseudomonadota</taxon>
        <taxon>Gammaproteobacteria</taxon>
        <taxon>Alteromonadales</taxon>
        <taxon>Psychromonadaceae</taxon>
        <taxon>Psychromonas</taxon>
    </lineage>
</organism>
<name>A0ABU9HEP4_9GAMM</name>
<evidence type="ECO:0000256" key="1">
    <source>
        <dbReference type="ARBA" id="ARBA00004781"/>
    </source>
</evidence>
<evidence type="ECO:0000256" key="4">
    <source>
        <dbReference type="ARBA" id="ARBA00017099"/>
    </source>
</evidence>
<dbReference type="InterPro" id="IPR036291">
    <property type="entry name" value="NAD(P)-bd_dom_sf"/>
</dbReference>
<keyword evidence="6 8" id="KW-0560">Oxidoreductase</keyword>
<dbReference type="Proteomes" id="UP001366060">
    <property type="component" value="Unassembled WGS sequence"/>
</dbReference>
<comment type="cofactor">
    <cofactor evidence="6">
        <name>Mg(2+)</name>
        <dbReference type="ChEBI" id="CHEBI:18420"/>
    </cofactor>
    <text evidence="6">Binds 1 Mg(2+) ion per monomer.</text>
</comment>
<dbReference type="EMBL" id="JBAKBA010000037">
    <property type="protein sequence ID" value="MEL0660265.1"/>
    <property type="molecule type" value="Genomic_DNA"/>
</dbReference>
<comment type="catalytic activity">
    <reaction evidence="5 6">
        <text>dTDP-beta-L-rhamnose + NADP(+) = dTDP-4-dehydro-beta-L-rhamnose + NADPH + H(+)</text>
        <dbReference type="Rhea" id="RHEA:21796"/>
        <dbReference type="ChEBI" id="CHEBI:15378"/>
        <dbReference type="ChEBI" id="CHEBI:57510"/>
        <dbReference type="ChEBI" id="CHEBI:57783"/>
        <dbReference type="ChEBI" id="CHEBI:58349"/>
        <dbReference type="ChEBI" id="CHEBI:62830"/>
        <dbReference type="EC" id="1.1.1.133"/>
    </reaction>
</comment>
<dbReference type="InterPro" id="IPR029903">
    <property type="entry name" value="RmlD-like-bd"/>
</dbReference>
<evidence type="ECO:0000256" key="3">
    <source>
        <dbReference type="ARBA" id="ARBA00012929"/>
    </source>
</evidence>
<evidence type="ECO:0000313" key="8">
    <source>
        <dbReference type="EMBL" id="MEL0660265.1"/>
    </source>
</evidence>
<evidence type="ECO:0000259" key="7">
    <source>
        <dbReference type="Pfam" id="PF04321"/>
    </source>
</evidence>
<proteinExistence type="inferred from homology"/>
<dbReference type="SUPFAM" id="SSF51735">
    <property type="entry name" value="NAD(P)-binding Rossmann-fold domains"/>
    <property type="match status" value="1"/>
</dbReference>
<dbReference type="InterPro" id="IPR005913">
    <property type="entry name" value="dTDP_dehydrorham_reduct"/>
</dbReference>
<reference evidence="8 9" key="1">
    <citation type="submission" date="2024-02" db="EMBL/GenBank/DDBJ databases">
        <title>Bacteria isolated from the canopy kelp, Nereocystis luetkeana.</title>
        <authorList>
            <person name="Pfister C.A."/>
            <person name="Younker I.T."/>
            <person name="Light S.H."/>
        </authorList>
    </citation>
    <scope>NUCLEOTIDE SEQUENCE [LARGE SCALE GENOMIC DNA]</scope>
    <source>
        <strain evidence="8 9">TI.2.07</strain>
    </source>
</reference>
<dbReference type="PANTHER" id="PTHR10491">
    <property type="entry name" value="DTDP-4-DEHYDRORHAMNOSE REDUCTASE"/>
    <property type="match status" value="1"/>
</dbReference>
<evidence type="ECO:0000313" key="9">
    <source>
        <dbReference type="Proteomes" id="UP001366060"/>
    </source>
</evidence>
<dbReference type="PANTHER" id="PTHR10491:SF4">
    <property type="entry name" value="METHIONINE ADENOSYLTRANSFERASE 2 SUBUNIT BETA"/>
    <property type="match status" value="1"/>
</dbReference>
<dbReference type="RefSeq" id="WP_341628732.1">
    <property type="nucleotide sequence ID" value="NZ_JBAKBA010000037.1"/>
</dbReference>
<keyword evidence="6" id="KW-0521">NADP</keyword>
<evidence type="ECO:0000256" key="6">
    <source>
        <dbReference type="RuleBase" id="RU364082"/>
    </source>
</evidence>
<comment type="caution">
    <text evidence="8">The sequence shown here is derived from an EMBL/GenBank/DDBJ whole genome shotgun (WGS) entry which is preliminary data.</text>
</comment>
<gene>
    <name evidence="8" type="primary">rfbD</name>
    <name evidence="8" type="ORF">V6255_14095</name>
</gene>
<dbReference type="Gene3D" id="3.40.50.720">
    <property type="entry name" value="NAD(P)-binding Rossmann-like Domain"/>
    <property type="match status" value="1"/>
</dbReference>
<protein>
    <recommendedName>
        <fullName evidence="4 6">dTDP-4-dehydrorhamnose reductase</fullName>
        <ecNumber evidence="3 6">1.1.1.133</ecNumber>
    </recommendedName>
</protein>
<comment type="function">
    <text evidence="6">Catalyzes the reduction of dTDP-6-deoxy-L-lyxo-4-hexulose to yield dTDP-L-rhamnose.</text>
</comment>
<keyword evidence="9" id="KW-1185">Reference proteome</keyword>
<dbReference type="Pfam" id="PF04321">
    <property type="entry name" value="RmlD_sub_bind"/>
    <property type="match status" value="1"/>
</dbReference>
<dbReference type="GO" id="GO:0008831">
    <property type="term" value="F:dTDP-4-dehydrorhamnose reductase activity"/>
    <property type="evidence" value="ECO:0007669"/>
    <property type="project" value="UniProtKB-EC"/>
</dbReference>
<comment type="similarity">
    <text evidence="2 6">Belongs to the dTDP-4-dehydrorhamnose reductase family.</text>
</comment>
<evidence type="ECO:0000256" key="5">
    <source>
        <dbReference type="ARBA" id="ARBA00048200"/>
    </source>
</evidence>
<evidence type="ECO:0000256" key="2">
    <source>
        <dbReference type="ARBA" id="ARBA00010944"/>
    </source>
</evidence>
<dbReference type="NCBIfam" id="TIGR01214">
    <property type="entry name" value="rmlD"/>
    <property type="match status" value="1"/>
</dbReference>
<comment type="pathway">
    <text evidence="1 6">Carbohydrate biosynthesis; dTDP-L-rhamnose biosynthesis.</text>
</comment>
<feature type="domain" description="RmlD-like substrate binding" evidence="7">
    <location>
        <begin position="1"/>
        <end position="299"/>
    </location>
</feature>
<sequence length="302" mass="33008">MKVLITGKGGQLAWELEQLAPKNIQLLSCSAQDLDITDVNQVNHTIEQFQPDIVINAAAYTAVDKAETDTETAYAVNDLGSEYLALACKKISAKLIHVSTDFVFDGTKTTPYQTDDSVNPINVYGASKLAGDSKVNAILGCQATIIRTAWVYSVNGNNFVKTMLRLMAEKEQLGIVYDQVGTPTWAKGLATMIWALVDKNQSPQETESAQTSNTAQILHWTDAGVCSWYDFAVAIQELAIEKGMLDKAIPVRPIPASAYPTPAQRPSFSVIDKQSAEQASGVETTHWRKQLSEMMNELKSTS</sequence>
<accession>A0ABU9HEP4</accession>